<dbReference type="VEuPathDB" id="VectorBase:HLOH_047169"/>
<dbReference type="Proteomes" id="UP000821853">
    <property type="component" value="Unassembled WGS sequence"/>
</dbReference>
<evidence type="ECO:0000313" key="1">
    <source>
        <dbReference type="EMBL" id="KAH9377803.1"/>
    </source>
</evidence>
<organism evidence="1 2">
    <name type="scientific">Haemaphysalis longicornis</name>
    <name type="common">Bush tick</name>
    <dbReference type="NCBI Taxonomy" id="44386"/>
    <lineage>
        <taxon>Eukaryota</taxon>
        <taxon>Metazoa</taxon>
        <taxon>Ecdysozoa</taxon>
        <taxon>Arthropoda</taxon>
        <taxon>Chelicerata</taxon>
        <taxon>Arachnida</taxon>
        <taxon>Acari</taxon>
        <taxon>Parasitiformes</taxon>
        <taxon>Ixodida</taxon>
        <taxon>Ixodoidea</taxon>
        <taxon>Ixodidae</taxon>
        <taxon>Haemaphysalinae</taxon>
        <taxon>Haemaphysalis</taxon>
    </lineage>
</organism>
<protein>
    <submittedName>
        <fullName evidence="1">Uncharacterized protein</fullName>
    </submittedName>
</protein>
<reference evidence="1 2" key="1">
    <citation type="journal article" date="2020" name="Cell">
        <title>Large-Scale Comparative Analyses of Tick Genomes Elucidate Their Genetic Diversity and Vector Capacities.</title>
        <authorList>
            <consortium name="Tick Genome and Microbiome Consortium (TIGMIC)"/>
            <person name="Jia N."/>
            <person name="Wang J."/>
            <person name="Shi W."/>
            <person name="Du L."/>
            <person name="Sun Y."/>
            <person name="Zhan W."/>
            <person name="Jiang J.F."/>
            <person name="Wang Q."/>
            <person name="Zhang B."/>
            <person name="Ji P."/>
            <person name="Bell-Sakyi L."/>
            <person name="Cui X.M."/>
            <person name="Yuan T.T."/>
            <person name="Jiang B.G."/>
            <person name="Yang W.F."/>
            <person name="Lam T.T."/>
            <person name="Chang Q.C."/>
            <person name="Ding S.J."/>
            <person name="Wang X.J."/>
            <person name="Zhu J.G."/>
            <person name="Ruan X.D."/>
            <person name="Zhao L."/>
            <person name="Wei J.T."/>
            <person name="Ye R.Z."/>
            <person name="Que T.C."/>
            <person name="Du C.H."/>
            <person name="Zhou Y.H."/>
            <person name="Cheng J.X."/>
            <person name="Dai P.F."/>
            <person name="Guo W.B."/>
            <person name="Han X.H."/>
            <person name="Huang E.J."/>
            <person name="Li L.F."/>
            <person name="Wei W."/>
            <person name="Gao Y.C."/>
            <person name="Liu J.Z."/>
            <person name="Shao H.Z."/>
            <person name="Wang X."/>
            <person name="Wang C.C."/>
            <person name="Yang T.C."/>
            <person name="Huo Q.B."/>
            <person name="Li W."/>
            <person name="Chen H.Y."/>
            <person name="Chen S.E."/>
            <person name="Zhou L.G."/>
            <person name="Ni X.B."/>
            <person name="Tian J.H."/>
            <person name="Sheng Y."/>
            <person name="Liu T."/>
            <person name="Pan Y.S."/>
            <person name="Xia L.Y."/>
            <person name="Li J."/>
            <person name="Zhao F."/>
            <person name="Cao W.C."/>
        </authorList>
    </citation>
    <scope>NUCLEOTIDE SEQUENCE [LARGE SCALE GENOMIC DNA]</scope>
    <source>
        <strain evidence="1">HaeL-2018</strain>
    </source>
</reference>
<sequence length="107" mass="11929">MDLLGIVIEHDQCCLDAPKKEPALLIHTTHLTTEESVLEMFKQNKTRHFSALKVKKMLHNGVDLPLLSTESEPSTSSHNDALEPATPDNIVNLFTVTLLHNELSALF</sequence>
<evidence type="ECO:0000313" key="2">
    <source>
        <dbReference type="Proteomes" id="UP000821853"/>
    </source>
</evidence>
<name>A0A9J6GRJ5_HAELO</name>
<dbReference type="EMBL" id="JABSTR010000008">
    <property type="protein sequence ID" value="KAH9377803.1"/>
    <property type="molecule type" value="Genomic_DNA"/>
</dbReference>
<proteinExistence type="predicted"/>
<comment type="caution">
    <text evidence="1">The sequence shown here is derived from an EMBL/GenBank/DDBJ whole genome shotgun (WGS) entry which is preliminary data.</text>
</comment>
<dbReference type="AlphaFoldDB" id="A0A9J6GRJ5"/>
<keyword evidence="2" id="KW-1185">Reference proteome</keyword>
<gene>
    <name evidence="1" type="ORF">HPB48_015417</name>
</gene>
<accession>A0A9J6GRJ5</accession>